<dbReference type="Pfam" id="PF14552">
    <property type="entry name" value="Tautomerase_2"/>
    <property type="match status" value="1"/>
</dbReference>
<evidence type="ECO:0000313" key="1">
    <source>
        <dbReference type="EMBL" id="MDQ9126408.1"/>
    </source>
</evidence>
<dbReference type="AlphaFoldDB" id="A0AAJ1Y9S5"/>
<gene>
    <name evidence="1" type="ORF">RDT67_08200</name>
</gene>
<organism evidence="1 2">
    <name type="scientific">Serratia fonticola</name>
    <dbReference type="NCBI Taxonomy" id="47917"/>
    <lineage>
        <taxon>Bacteria</taxon>
        <taxon>Pseudomonadati</taxon>
        <taxon>Pseudomonadota</taxon>
        <taxon>Gammaproteobacteria</taxon>
        <taxon>Enterobacterales</taxon>
        <taxon>Yersiniaceae</taxon>
        <taxon>Serratia</taxon>
    </lineage>
</organism>
<accession>A0AAJ1Y9S5</accession>
<dbReference type="InterPro" id="IPR014347">
    <property type="entry name" value="Tautomerase/MIF_sf"/>
</dbReference>
<dbReference type="PANTHER" id="PTHR38460">
    <property type="entry name" value="TAUTOMERASE YOLI-RELATED"/>
    <property type="match status" value="1"/>
</dbReference>
<dbReference type="Proteomes" id="UP001224622">
    <property type="component" value="Unassembled WGS sequence"/>
</dbReference>
<dbReference type="RefSeq" id="WP_309047110.1">
    <property type="nucleotide sequence ID" value="NZ_JAVIGA010000006.1"/>
</dbReference>
<comment type="caution">
    <text evidence="1">The sequence shown here is derived from an EMBL/GenBank/DDBJ whole genome shotgun (WGS) entry which is preliminary data.</text>
</comment>
<evidence type="ECO:0000313" key="2">
    <source>
        <dbReference type="Proteomes" id="UP001224622"/>
    </source>
</evidence>
<dbReference type="InterPro" id="IPR037479">
    <property type="entry name" value="Tauto_MSAD"/>
</dbReference>
<proteinExistence type="predicted"/>
<reference evidence="1" key="1">
    <citation type="submission" date="2023-08" db="EMBL/GenBank/DDBJ databases">
        <title>The Comparative Genomic Analysis of Yersiniaceae from Polar Regions.</title>
        <authorList>
            <person name="Goncharov A."/>
            <person name="Aslanov B."/>
            <person name="Kolodzhieva V."/>
            <person name="Azarov D."/>
            <person name="Mochov A."/>
            <person name="Lebedeva E."/>
        </authorList>
    </citation>
    <scope>NUCLEOTIDE SEQUENCE</scope>
    <source>
        <strain evidence="1">Vf</strain>
    </source>
</reference>
<dbReference type="Gene3D" id="3.30.429.10">
    <property type="entry name" value="Macrophage Migration Inhibitory Factor"/>
    <property type="match status" value="1"/>
</dbReference>
<dbReference type="SUPFAM" id="SSF55331">
    <property type="entry name" value="Tautomerase/MIF"/>
    <property type="match status" value="1"/>
</dbReference>
<dbReference type="EMBL" id="JAVIGA010000006">
    <property type="protein sequence ID" value="MDQ9126408.1"/>
    <property type="molecule type" value="Genomic_DNA"/>
</dbReference>
<name>A0AAJ1Y9S5_SERFO</name>
<protein>
    <submittedName>
        <fullName evidence="1">Tautomerase family protein</fullName>
    </submittedName>
</protein>
<dbReference type="PANTHER" id="PTHR38460:SF1">
    <property type="entry name" value="TAUTOMERASE YOLI-RELATED"/>
    <property type="match status" value="1"/>
</dbReference>
<sequence>MPFSRITLRQGYSETQLQKISDILHQSLTEEFDVPPEDRFQVIETLPASQRIFDRHYQSNERSDNFVLFQIIAGKPRTAGQKQSFYHVLSERLNRGLNIHPDDVMVIIQYNNAADWSFSNGRMYCPGG</sequence>